<feature type="region of interest" description="Disordered" evidence="3">
    <location>
        <begin position="240"/>
        <end position="264"/>
    </location>
</feature>
<evidence type="ECO:0008006" key="9">
    <source>
        <dbReference type="Google" id="ProtNLM"/>
    </source>
</evidence>
<comment type="similarity">
    <text evidence="1">Belongs to the MlaA family.</text>
</comment>
<dbReference type="RefSeq" id="WP_150002227.1">
    <property type="nucleotide sequence ID" value="NZ_BKCL01000008.1"/>
</dbReference>
<evidence type="ECO:0000256" key="3">
    <source>
        <dbReference type="SAM" id="MobiDB-lite"/>
    </source>
</evidence>
<accession>A0A5A7MUW4</accession>
<sequence>MKPILASLFRGVFALFLIVSVAACATRPPESDPEALAAYEEANDPYEPFNRAMWKVNSALDTVILQPITWVYRTIVPDPFRQAVTNIYTNAKMPLVIINSLLQGEPGRAGIATKRFLANTVLGIGGIADPATAFGIDHVDEDFGQTLAVWGVGDGPYLVLPIIGPTNPRDTVGFIGDTLSEPVGLGLDIADKKWAKRGWTAGGVIEARDRNWGVIKELMKADDPYAFARSAFRQRRKYEISNGKTEQSQEEEDLFEQDFGDFPQ</sequence>
<protein>
    <recommendedName>
        <fullName evidence="9">VacJ family lipoprotein</fullName>
    </recommendedName>
</protein>
<organism evidence="6 8">
    <name type="scientific">Iodidimonas gelatinilytica</name>
    <dbReference type="NCBI Taxonomy" id="1236966"/>
    <lineage>
        <taxon>Bacteria</taxon>
        <taxon>Pseudomonadati</taxon>
        <taxon>Pseudomonadota</taxon>
        <taxon>Alphaproteobacteria</taxon>
        <taxon>Iodidimonadales</taxon>
        <taxon>Iodidimonadaceae</taxon>
        <taxon>Iodidimonas</taxon>
    </lineage>
</organism>
<feature type="signal peptide" evidence="4">
    <location>
        <begin position="1"/>
        <end position="25"/>
    </location>
</feature>
<dbReference type="PROSITE" id="PS51257">
    <property type="entry name" value="PROKAR_LIPOPROTEIN"/>
    <property type="match status" value="1"/>
</dbReference>
<dbReference type="GO" id="GO:0120010">
    <property type="term" value="P:intermembrane phospholipid transfer"/>
    <property type="evidence" value="ECO:0007669"/>
    <property type="project" value="TreeGrafter"/>
</dbReference>
<dbReference type="InterPro" id="IPR007428">
    <property type="entry name" value="MlaA"/>
</dbReference>
<dbReference type="AlphaFoldDB" id="A0A5A7MXM6"/>
<evidence type="ECO:0000256" key="2">
    <source>
        <dbReference type="ARBA" id="ARBA00022729"/>
    </source>
</evidence>
<dbReference type="Proteomes" id="UP000322084">
    <property type="component" value="Unassembled WGS sequence"/>
</dbReference>
<name>A0A5A7MXM6_9PROT</name>
<dbReference type="EMBL" id="BKCM01000006">
    <property type="protein sequence ID" value="GER00831.1"/>
    <property type="molecule type" value="Genomic_DNA"/>
</dbReference>
<reference evidence="7 8" key="1">
    <citation type="submission" date="2019-09" db="EMBL/GenBank/DDBJ databases">
        <title>NBRP : Genome information of microbial organism related human and environment.</title>
        <authorList>
            <person name="Hattori M."/>
            <person name="Oshima K."/>
            <person name="Inaba H."/>
            <person name="Suda W."/>
            <person name="Sakamoto M."/>
            <person name="Iino T."/>
            <person name="Kitahara M."/>
            <person name="Oshida Y."/>
            <person name="Iida T."/>
            <person name="Kudo T."/>
            <person name="Itoh T."/>
            <person name="Ohkuma M."/>
        </authorList>
    </citation>
    <scope>NUCLEOTIDE SEQUENCE [LARGE SCALE GENOMIC DNA]</scope>
    <source>
        <strain evidence="5 7">Hi-2</strain>
        <strain evidence="6 8">Mie-1</strain>
    </source>
</reference>
<dbReference type="EMBL" id="BKCL01000008">
    <property type="protein sequence ID" value="GEQ98685.1"/>
    <property type="molecule type" value="Genomic_DNA"/>
</dbReference>
<proteinExistence type="inferred from homology"/>
<feature type="compositionally biased region" description="Acidic residues" evidence="3">
    <location>
        <begin position="248"/>
        <end position="264"/>
    </location>
</feature>
<keyword evidence="8" id="KW-1185">Reference proteome</keyword>
<dbReference type="PANTHER" id="PTHR30035">
    <property type="entry name" value="LIPOPROTEIN VACJ-RELATED"/>
    <property type="match status" value="1"/>
</dbReference>
<keyword evidence="2 4" id="KW-0732">Signal</keyword>
<evidence type="ECO:0000256" key="1">
    <source>
        <dbReference type="ARBA" id="ARBA00010634"/>
    </source>
</evidence>
<dbReference type="GO" id="GO:0016020">
    <property type="term" value="C:membrane"/>
    <property type="evidence" value="ECO:0007669"/>
    <property type="project" value="InterPro"/>
</dbReference>
<dbReference type="PANTHER" id="PTHR30035:SF3">
    <property type="entry name" value="INTERMEMBRANE PHOSPHOLIPID TRANSPORT SYSTEM LIPOPROTEIN MLAA"/>
    <property type="match status" value="1"/>
</dbReference>
<evidence type="ECO:0000313" key="6">
    <source>
        <dbReference type="EMBL" id="GER00831.1"/>
    </source>
</evidence>
<accession>A0A5A7MXM6</accession>
<dbReference type="Proteomes" id="UP000325187">
    <property type="component" value="Unassembled WGS sequence"/>
</dbReference>
<gene>
    <name evidence="5" type="ORF">JCM17844_23220</name>
    <name evidence="6" type="ORF">JCM17845_14540</name>
</gene>
<dbReference type="Pfam" id="PF04333">
    <property type="entry name" value="MlaA"/>
    <property type="match status" value="1"/>
</dbReference>
<comment type="caution">
    <text evidence="6">The sequence shown here is derived from an EMBL/GenBank/DDBJ whole genome shotgun (WGS) entry which is preliminary data.</text>
</comment>
<evidence type="ECO:0000313" key="8">
    <source>
        <dbReference type="Proteomes" id="UP000325187"/>
    </source>
</evidence>
<evidence type="ECO:0000313" key="5">
    <source>
        <dbReference type="EMBL" id="GEQ98685.1"/>
    </source>
</evidence>
<evidence type="ECO:0000313" key="7">
    <source>
        <dbReference type="Proteomes" id="UP000322084"/>
    </source>
</evidence>
<evidence type="ECO:0000256" key="4">
    <source>
        <dbReference type="SAM" id="SignalP"/>
    </source>
</evidence>
<feature type="chain" id="PRO_5036136541" description="VacJ family lipoprotein" evidence="4">
    <location>
        <begin position="26"/>
        <end position="264"/>
    </location>
</feature>
<dbReference type="PRINTS" id="PR01805">
    <property type="entry name" value="VACJLIPOPROT"/>
</dbReference>